<dbReference type="GO" id="GO:0003700">
    <property type="term" value="F:DNA-binding transcription factor activity"/>
    <property type="evidence" value="ECO:0007669"/>
    <property type="project" value="InterPro"/>
</dbReference>
<dbReference type="SUPFAM" id="SSF46955">
    <property type="entry name" value="Putative DNA-binding domain"/>
    <property type="match status" value="1"/>
</dbReference>
<dbReference type="KEGG" id="ska:CP970_30820"/>
<organism evidence="3 4">
    <name type="scientific">Streptomyces kanamyceticus</name>
    <dbReference type="NCBI Taxonomy" id="1967"/>
    <lineage>
        <taxon>Bacteria</taxon>
        <taxon>Bacillati</taxon>
        <taxon>Actinomycetota</taxon>
        <taxon>Actinomycetes</taxon>
        <taxon>Kitasatosporales</taxon>
        <taxon>Streptomycetaceae</taxon>
        <taxon>Streptomyces</taxon>
    </lineage>
</organism>
<dbReference type="EMBL" id="CP023699">
    <property type="protein sequence ID" value="QEU94701.1"/>
    <property type="molecule type" value="Genomic_DNA"/>
</dbReference>
<dbReference type="InterPro" id="IPR000551">
    <property type="entry name" value="MerR-type_HTH_dom"/>
</dbReference>
<accession>A0A5J6GKS6</accession>
<evidence type="ECO:0000313" key="4">
    <source>
        <dbReference type="Proteomes" id="UP000325529"/>
    </source>
</evidence>
<dbReference type="PANTHER" id="PTHR30204:SF93">
    <property type="entry name" value="HTH MERR-TYPE DOMAIN-CONTAINING PROTEIN"/>
    <property type="match status" value="1"/>
</dbReference>
<dbReference type="RefSeq" id="WP_055557044.1">
    <property type="nucleotide sequence ID" value="NZ_CP023699.1"/>
</dbReference>
<protein>
    <submittedName>
        <fullName evidence="3">MerR family transcriptional regulator</fullName>
    </submittedName>
</protein>
<reference evidence="3 4" key="1">
    <citation type="submission" date="2017-09" db="EMBL/GenBank/DDBJ databases">
        <authorList>
            <person name="Lee N."/>
            <person name="Cho B.-K."/>
        </authorList>
    </citation>
    <scope>NUCLEOTIDE SEQUENCE [LARGE SCALE GENOMIC DNA]</scope>
    <source>
        <strain evidence="3 4">ATCC 12853</strain>
    </source>
</reference>
<dbReference type="CDD" id="cd00592">
    <property type="entry name" value="HTH_MerR-like"/>
    <property type="match status" value="1"/>
</dbReference>
<dbReference type="SMART" id="SM00422">
    <property type="entry name" value="HTH_MERR"/>
    <property type="match status" value="1"/>
</dbReference>
<feature type="domain" description="HTH merR-type" evidence="2">
    <location>
        <begin position="1"/>
        <end position="69"/>
    </location>
</feature>
<dbReference type="GO" id="GO:0003677">
    <property type="term" value="F:DNA binding"/>
    <property type="evidence" value="ECO:0007669"/>
    <property type="project" value="UniProtKB-KW"/>
</dbReference>
<gene>
    <name evidence="3" type="ORF">CP970_30820</name>
</gene>
<dbReference type="Gene3D" id="1.10.1660.10">
    <property type="match status" value="1"/>
</dbReference>
<evidence type="ECO:0000313" key="3">
    <source>
        <dbReference type="EMBL" id="QEU94701.1"/>
    </source>
</evidence>
<dbReference type="AlphaFoldDB" id="A0A5J6GKS6"/>
<dbReference type="PROSITE" id="PS50937">
    <property type="entry name" value="HTH_MERR_2"/>
    <property type="match status" value="1"/>
</dbReference>
<dbReference type="Pfam" id="PF13411">
    <property type="entry name" value="MerR_1"/>
    <property type="match status" value="1"/>
</dbReference>
<dbReference type="Proteomes" id="UP000325529">
    <property type="component" value="Chromosome"/>
</dbReference>
<dbReference type="PANTHER" id="PTHR30204">
    <property type="entry name" value="REDOX-CYCLING DRUG-SENSING TRANSCRIPTIONAL ACTIVATOR SOXR"/>
    <property type="match status" value="1"/>
</dbReference>
<dbReference type="InterPro" id="IPR009061">
    <property type="entry name" value="DNA-bd_dom_put_sf"/>
</dbReference>
<name>A0A5J6GKS6_STRKN</name>
<evidence type="ECO:0000259" key="2">
    <source>
        <dbReference type="PROSITE" id="PS50937"/>
    </source>
</evidence>
<evidence type="ECO:0000256" key="1">
    <source>
        <dbReference type="ARBA" id="ARBA00023125"/>
    </source>
</evidence>
<keyword evidence="4" id="KW-1185">Reference proteome</keyword>
<dbReference type="InterPro" id="IPR047057">
    <property type="entry name" value="MerR_fam"/>
</dbReference>
<dbReference type="OrthoDB" id="4569196at2"/>
<proteinExistence type="predicted"/>
<sequence>MRIGELAGLVGVTTRAIRHYHHLGLLPEPERRSNGYREYGLRHAVALARVRRLTELGLGLTEVRDVLADDAGRDLAEVLAELDADLARQEDAIRERRKRLRPLLDDAEHGRLSPEGPVSPELAAFFGEMAHATAERTRPESVMAAKDREFLALFDTTASPEDRAAFLTALRPALSTPGAVERAHAVYERLDALADADLADPRTQAAVDEAARTLVDALPDSLLTHLGSEGAQAFAEGRPVRDDGFLEAFLADFAPAQAAAVQRAMGLLARRASDRSDEGREGTR</sequence>
<keyword evidence="1" id="KW-0238">DNA-binding</keyword>